<dbReference type="Proteomes" id="UP001500016">
    <property type="component" value="Unassembled WGS sequence"/>
</dbReference>
<dbReference type="EMBL" id="BAAAPE010000012">
    <property type="protein sequence ID" value="GAA2085741.1"/>
    <property type="molecule type" value="Genomic_DNA"/>
</dbReference>
<organism evidence="2 3">
    <name type="scientific">Streptomyces albiaxialis</name>
    <dbReference type="NCBI Taxonomy" id="329523"/>
    <lineage>
        <taxon>Bacteria</taxon>
        <taxon>Bacillati</taxon>
        <taxon>Actinomycetota</taxon>
        <taxon>Actinomycetes</taxon>
        <taxon>Kitasatosporales</taxon>
        <taxon>Streptomycetaceae</taxon>
        <taxon>Streptomyces</taxon>
    </lineage>
</organism>
<evidence type="ECO:0008006" key="4">
    <source>
        <dbReference type="Google" id="ProtNLM"/>
    </source>
</evidence>
<gene>
    <name evidence="2" type="ORF">GCM10009801_47690</name>
</gene>
<protein>
    <recommendedName>
        <fullName evidence="4">Zinc-finger domain-containing protein</fullName>
    </recommendedName>
</protein>
<feature type="compositionally biased region" description="Pro residues" evidence="1">
    <location>
        <begin position="126"/>
        <end position="141"/>
    </location>
</feature>
<sequence>MTSTPFTSDASGTDEHPEVAEISALSEGLLPVERQSDVRAHLDTCGLCTDVRLSLEEIRDALGTLPGPARMPEDVAGRIDAALAAEALLDATRTESTAEGDAGHGGDAAEEDGAADATTPGSAPEPLSPGPVSPAPVPVSVPLPDTEPEPAASPVSRETAPEGTPSAARGRRWRSLTLAAAAAVAVLGVGGLTLQLLSSSGGGDATAAKDAAPRSENGGKAAQRSGDAALRQRVQTLLEKEAPSAADTPSTPSPKRGSKSPEFDEKRSPSTGADTLHEDEATTTTVPSCVSAGIHRSESPLAVDDSATYEDRTGFLVVLPHKGGDPNRVDAYVVDPSCVSADPSGPGKVLLKRTYPRG</sequence>
<feature type="compositionally biased region" description="Low complexity" evidence="1">
    <location>
        <begin position="199"/>
        <end position="210"/>
    </location>
</feature>
<feature type="region of interest" description="Disordered" evidence="1">
    <location>
        <begin position="93"/>
        <end position="171"/>
    </location>
</feature>
<comment type="caution">
    <text evidence="2">The sequence shown here is derived from an EMBL/GenBank/DDBJ whole genome shotgun (WGS) entry which is preliminary data.</text>
</comment>
<evidence type="ECO:0000313" key="2">
    <source>
        <dbReference type="EMBL" id="GAA2085741.1"/>
    </source>
</evidence>
<dbReference type="RefSeq" id="WP_344531298.1">
    <property type="nucleotide sequence ID" value="NZ_BAAAPE010000012.1"/>
</dbReference>
<feature type="compositionally biased region" description="Low complexity" evidence="1">
    <location>
        <begin position="243"/>
        <end position="254"/>
    </location>
</feature>
<proteinExistence type="predicted"/>
<feature type="compositionally biased region" description="Basic and acidic residues" evidence="1">
    <location>
        <begin position="259"/>
        <end position="268"/>
    </location>
</feature>
<accession>A0ABP5HWC2</accession>
<keyword evidence="3" id="KW-1185">Reference proteome</keyword>
<feature type="region of interest" description="Disordered" evidence="1">
    <location>
        <begin position="199"/>
        <end position="308"/>
    </location>
</feature>
<reference evidence="3" key="1">
    <citation type="journal article" date="2019" name="Int. J. Syst. Evol. Microbiol.">
        <title>The Global Catalogue of Microorganisms (GCM) 10K type strain sequencing project: providing services to taxonomists for standard genome sequencing and annotation.</title>
        <authorList>
            <consortium name="The Broad Institute Genomics Platform"/>
            <consortium name="The Broad Institute Genome Sequencing Center for Infectious Disease"/>
            <person name="Wu L."/>
            <person name="Ma J."/>
        </authorList>
    </citation>
    <scope>NUCLEOTIDE SEQUENCE [LARGE SCALE GENOMIC DNA]</scope>
    <source>
        <strain evidence="3">JCM 15478</strain>
    </source>
</reference>
<name>A0ABP5HWC2_9ACTN</name>
<evidence type="ECO:0000256" key="1">
    <source>
        <dbReference type="SAM" id="MobiDB-lite"/>
    </source>
</evidence>
<evidence type="ECO:0000313" key="3">
    <source>
        <dbReference type="Proteomes" id="UP001500016"/>
    </source>
</evidence>